<evidence type="ECO:0000259" key="3">
    <source>
        <dbReference type="Pfam" id="PF08450"/>
    </source>
</evidence>
<dbReference type="InterPro" id="IPR051262">
    <property type="entry name" value="SMP-30/CGR1_Lactonase"/>
</dbReference>
<dbReference type="Pfam" id="PF08450">
    <property type="entry name" value="SGL"/>
    <property type="match status" value="1"/>
</dbReference>
<dbReference type="InterPro" id="IPR011042">
    <property type="entry name" value="6-blade_b-propeller_TolB-like"/>
</dbReference>
<dbReference type="InterPro" id="IPR013658">
    <property type="entry name" value="SGL"/>
</dbReference>
<keyword evidence="2" id="KW-0732">Signal</keyword>
<dbReference type="PROSITE" id="PS51257">
    <property type="entry name" value="PROKAR_LIPOPROTEIN"/>
    <property type="match status" value="1"/>
</dbReference>
<evidence type="ECO:0000256" key="2">
    <source>
        <dbReference type="SAM" id="SignalP"/>
    </source>
</evidence>
<dbReference type="EMBL" id="BSOT01000005">
    <property type="protein sequence ID" value="GLR70508.1"/>
    <property type="molecule type" value="Genomic_DNA"/>
</dbReference>
<dbReference type="PANTHER" id="PTHR47572:SF4">
    <property type="entry name" value="LACTONASE DRP35"/>
    <property type="match status" value="1"/>
</dbReference>
<sequence length="332" mass="35896">MKLKTLLNSIAGLAMFTSIAACANPQVEILDDQALSIISADSKLTQLADGFKWTEGPLWVEDGGYLLFSDIPNNQVLKYSDKDGLSVFLEPSGATGIEPHDSKQGSNGLLLDDKGRLVLLQQGDRRVAVMDAPLSAPKSTFITLAGEIDGKRFNSPNDAVYHQNGDLYFTDPPYGLTGGADSPNRELDVMGIYATSPNGKTRLIDDSIKFPNGIGLSPDNKKMYVGVSDNKMPRWYSFDLDKDGNASNKQVLYDALDYKKKTEQPGYPDGMAVHSNGTIFGTGPGGVWVFTPEGKLLARILTGKATANCALSADEKTLFLTAHDVVYSFPIK</sequence>
<dbReference type="PANTHER" id="PTHR47572">
    <property type="entry name" value="LIPOPROTEIN-RELATED"/>
    <property type="match status" value="1"/>
</dbReference>
<reference evidence="4" key="2">
    <citation type="submission" date="2023-01" db="EMBL/GenBank/DDBJ databases">
        <title>Draft genome sequence of Agaribacter marinus strain NBRC 110023.</title>
        <authorList>
            <person name="Sun Q."/>
            <person name="Mori K."/>
        </authorList>
    </citation>
    <scope>NUCLEOTIDE SEQUENCE</scope>
    <source>
        <strain evidence="4">NBRC 110023</strain>
    </source>
</reference>
<feature type="chain" id="PRO_5041315906" evidence="2">
    <location>
        <begin position="24"/>
        <end position="332"/>
    </location>
</feature>
<organism evidence="4 5">
    <name type="scientific">Agaribacter marinus</name>
    <dbReference type="NCBI Taxonomy" id="1431249"/>
    <lineage>
        <taxon>Bacteria</taxon>
        <taxon>Pseudomonadati</taxon>
        <taxon>Pseudomonadota</taxon>
        <taxon>Gammaproteobacteria</taxon>
        <taxon>Alteromonadales</taxon>
        <taxon>Alteromonadaceae</taxon>
        <taxon>Agaribacter</taxon>
    </lineage>
</organism>
<protein>
    <submittedName>
        <fullName evidence="4">Gluconolactonase</fullName>
    </submittedName>
</protein>
<name>A0AA37T192_9ALTE</name>
<evidence type="ECO:0000313" key="4">
    <source>
        <dbReference type="EMBL" id="GLR70508.1"/>
    </source>
</evidence>
<keyword evidence="1" id="KW-0378">Hydrolase</keyword>
<keyword evidence="5" id="KW-1185">Reference proteome</keyword>
<feature type="domain" description="SMP-30/Gluconolactonase/LRE-like region" evidence="3">
    <location>
        <begin position="53"/>
        <end position="323"/>
    </location>
</feature>
<dbReference type="Proteomes" id="UP001156601">
    <property type="component" value="Unassembled WGS sequence"/>
</dbReference>
<evidence type="ECO:0000256" key="1">
    <source>
        <dbReference type="ARBA" id="ARBA00022801"/>
    </source>
</evidence>
<dbReference type="SUPFAM" id="SSF63829">
    <property type="entry name" value="Calcium-dependent phosphotriesterase"/>
    <property type="match status" value="1"/>
</dbReference>
<gene>
    <name evidence="4" type="primary">gnl</name>
    <name evidence="4" type="ORF">GCM10007852_14160</name>
</gene>
<proteinExistence type="predicted"/>
<dbReference type="GO" id="GO:0016787">
    <property type="term" value="F:hydrolase activity"/>
    <property type="evidence" value="ECO:0007669"/>
    <property type="project" value="UniProtKB-KW"/>
</dbReference>
<dbReference type="RefSeq" id="WP_284216802.1">
    <property type="nucleotide sequence ID" value="NZ_BSOT01000005.1"/>
</dbReference>
<dbReference type="AlphaFoldDB" id="A0AA37T192"/>
<dbReference type="Gene3D" id="2.120.10.30">
    <property type="entry name" value="TolB, C-terminal domain"/>
    <property type="match status" value="1"/>
</dbReference>
<reference evidence="4" key="1">
    <citation type="journal article" date="2014" name="Int. J. Syst. Evol. Microbiol.">
        <title>Complete genome sequence of Corynebacterium casei LMG S-19264T (=DSM 44701T), isolated from a smear-ripened cheese.</title>
        <authorList>
            <consortium name="US DOE Joint Genome Institute (JGI-PGF)"/>
            <person name="Walter F."/>
            <person name="Albersmeier A."/>
            <person name="Kalinowski J."/>
            <person name="Ruckert C."/>
        </authorList>
    </citation>
    <scope>NUCLEOTIDE SEQUENCE</scope>
    <source>
        <strain evidence="4">NBRC 110023</strain>
    </source>
</reference>
<comment type="caution">
    <text evidence="4">The sequence shown here is derived from an EMBL/GenBank/DDBJ whole genome shotgun (WGS) entry which is preliminary data.</text>
</comment>
<feature type="signal peptide" evidence="2">
    <location>
        <begin position="1"/>
        <end position="23"/>
    </location>
</feature>
<evidence type="ECO:0000313" key="5">
    <source>
        <dbReference type="Proteomes" id="UP001156601"/>
    </source>
</evidence>
<accession>A0AA37T192</accession>